<evidence type="ECO:0000256" key="13">
    <source>
        <dbReference type="ARBA" id="ARBA00048889"/>
    </source>
</evidence>
<comment type="similarity">
    <text evidence="2">Belongs to the polyprenol kinase family.</text>
</comment>
<accession>A0AAN8VK49</accession>
<organism evidence="14 15">
    <name type="scientific">Dillenia turbinata</name>
    <dbReference type="NCBI Taxonomy" id="194707"/>
    <lineage>
        <taxon>Eukaryota</taxon>
        <taxon>Viridiplantae</taxon>
        <taxon>Streptophyta</taxon>
        <taxon>Embryophyta</taxon>
        <taxon>Tracheophyta</taxon>
        <taxon>Spermatophyta</taxon>
        <taxon>Magnoliopsida</taxon>
        <taxon>eudicotyledons</taxon>
        <taxon>Gunneridae</taxon>
        <taxon>Pentapetalae</taxon>
        <taxon>Dilleniales</taxon>
        <taxon>Dilleniaceae</taxon>
        <taxon>Dillenia</taxon>
    </lineage>
</organism>
<keyword evidence="3" id="KW-0150">Chloroplast</keyword>
<evidence type="ECO:0000256" key="6">
    <source>
        <dbReference type="ARBA" id="ARBA00022692"/>
    </source>
</evidence>
<proteinExistence type="inferred from homology"/>
<dbReference type="InterPro" id="IPR039606">
    <property type="entry name" value="Phytol/farnesol_kinase"/>
</dbReference>
<evidence type="ECO:0000256" key="2">
    <source>
        <dbReference type="ARBA" id="ARBA00010794"/>
    </source>
</evidence>
<dbReference type="AlphaFoldDB" id="A0AAN8VK49"/>
<comment type="caution">
    <text evidence="14">The sequence shown here is derived from an EMBL/GenBank/DDBJ whole genome shotgun (WGS) entry which is preliminary data.</text>
</comment>
<dbReference type="Proteomes" id="UP001370490">
    <property type="component" value="Unassembled WGS sequence"/>
</dbReference>
<evidence type="ECO:0000313" key="14">
    <source>
        <dbReference type="EMBL" id="KAK6929128.1"/>
    </source>
</evidence>
<reference evidence="14 15" key="1">
    <citation type="submission" date="2023-12" db="EMBL/GenBank/DDBJ databases">
        <title>A high-quality genome assembly for Dillenia turbinata (Dilleniales).</title>
        <authorList>
            <person name="Chanderbali A."/>
        </authorList>
    </citation>
    <scope>NUCLEOTIDE SEQUENCE [LARGE SCALE GENOMIC DNA]</scope>
    <source>
        <strain evidence="14">LSX21</strain>
        <tissue evidence="14">Leaf</tissue>
    </source>
</reference>
<keyword evidence="15" id="KW-1185">Reference proteome</keyword>
<gene>
    <name evidence="14" type="ORF">RJ641_005333</name>
</gene>
<dbReference type="PANTHER" id="PTHR32523">
    <property type="entry name" value="PHYTOL KINASE 1, CHLOROPLASTIC"/>
    <property type="match status" value="1"/>
</dbReference>
<comment type="catalytic activity">
    <reaction evidence="13">
        <text>phytol + CTP = phytyl phosphate + CDP + H(+)</text>
        <dbReference type="Rhea" id="RHEA:38055"/>
        <dbReference type="ChEBI" id="CHEBI:15378"/>
        <dbReference type="ChEBI" id="CHEBI:17327"/>
        <dbReference type="ChEBI" id="CHEBI:37563"/>
        <dbReference type="ChEBI" id="CHEBI:58069"/>
        <dbReference type="ChEBI" id="CHEBI:75483"/>
        <dbReference type="EC" id="2.7.1.182"/>
    </reaction>
</comment>
<keyword evidence="10" id="KW-0472">Membrane</keyword>
<sequence length="119" mass="12773">MVARFFASLVPSVNCSRLVIHGLSLAKDGLIKSVTREGKPEELLRDPLYYVLTLVVSVVVFWRESSAGIVSLAMMCGGDGKTSASLPPANFRPCLVCIDVVYLIVLEGIADIMGEDLAS</sequence>
<dbReference type="GO" id="GO:0010189">
    <property type="term" value="P:vitamin E biosynthetic process"/>
    <property type="evidence" value="ECO:0007669"/>
    <property type="project" value="TreeGrafter"/>
</dbReference>
<dbReference type="EMBL" id="JBAMMX010000013">
    <property type="protein sequence ID" value="KAK6929128.1"/>
    <property type="molecule type" value="Genomic_DNA"/>
</dbReference>
<evidence type="ECO:0000313" key="15">
    <source>
        <dbReference type="Proteomes" id="UP001370490"/>
    </source>
</evidence>
<keyword evidence="9" id="KW-1133">Transmembrane helix</keyword>
<dbReference type="PANTHER" id="PTHR32523:SF8">
    <property type="entry name" value="DOLICHOL KINASE"/>
    <property type="match status" value="1"/>
</dbReference>
<evidence type="ECO:0000256" key="1">
    <source>
        <dbReference type="ARBA" id="ARBA00004508"/>
    </source>
</evidence>
<evidence type="ECO:0000256" key="3">
    <source>
        <dbReference type="ARBA" id="ARBA00022528"/>
    </source>
</evidence>
<keyword evidence="4" id="KW-0934">Plastid</keyword>
<keyword evidence="7" id="KW-0418">Kinase</keyword>
<dbReference type="EC" id="2.7.1.182" evidence="12"/>
<protein>
    <recommendedName>
        <fullName evidence="12">phytol kinase</fullName>
        <ecNumber evidence="12">2.7.1.182</ecNumber>
    </recommendedName>
</protein>
<name>A0AAN8VK49_9MAGN</name>
<dbReference type="GO" id="GO:0031969">
    <property type="term" value="C:chloroplast membrane"/>
    <property type="evidence" value="ECO:0007669"/>
    <property type="project" value="UniProtKB-SubCell"/>
</dbReference>
<evidence type="ECO:0000256" key="8">
    <source>
        <dbReference type="ARBA" id="ARBA00022946"/>
    </source>
</evidence>
<evidence type="ECO:0000256" key="9">
    <source>
        <dbReference type="ARBA" id="ARBA00022989"/>
    </source>
</evidence>
<evidence type="ECO:0000256" key="5">
    <source>
        <dbReference type="ARBA" id="ARBA00022679"/>
    </source>
</evidence>
<keyword evidence="6" id="KW-0812">Transmembrane</keyword>
<dbReference type="GO" id="GO:0010276">
    <property type="term" value="F:phytol kinase activity"/>
    <property type="evidence" value="ECO:0007669"/>
    <property type="project" value="UniProtKB-EC"/>
</dbReference>
<evidence type="ECO:0000256" key="4">
    <source>
        <dbReference type="ARBA" id="ARBA00022640"/>
    </source>
</evidence>
<evidence type="ECO:0000256" key="11">
    <source>
        <dbReference type="ARBA" id="ARBA00024015"/>
    </source>
</evidence>
<keyword evidence="5" id="KW-0808">Transferase</keyword>
<comment type="pathway">
    <text evidence="11">Cofactor biosynthesis; tocopherol biosynthesis.</text>
</comment>
<keyword evidence="8" id="KW-0809">Transit peptide</keyword>
<comment type="subcellular location">
    <subcellularLocation>
        <location evidence="1">Plastid</location>
        <location evidence="1">Chloroplast membrane</location>
        <topology evidence="1">Multi-pass membrane protein</topology>
    </subcellularLocation>
</comment>
<evidence type="ECO:0000256" key="7">
    <source>
        <dbReference type="ARBA" id="ARBA00022777"/>
    </source>
</evidence>
<evidence type="ECO:0000256" key="10">
    <source>
        <dbReference type="ARBA" id="ARBA00023136"/>
    </source>
</evidence>
<evidence type="ECO:0000256" key="12">
    <source>
        <dbReference type="ARBA" id="ARBA00039024"/>
    </source>
</evidence>